<name>A0A6J7VJL8_9CAUD</name>
<sequence length="43" mass="4551">MTIHNIETSQLAAIIAGLVQQGLTFDAHSHSVGLWTITLTGGF</sequence>
<accession>A0A6J7VJL8</accession>
<protein>
    <submittedName>
        <fullName evidence="1">Uncharacterized protein</fullName>
    </submittedName>
</protein>
<organism evidence="1">
    <name type="scientific">uncultured Caudovirales phage</name>
    <dbReference type="NCBI Taxonomy" id="2100421"/>
    <lineage>
        <taxon>Viruses</taxon>
        <taxon>Duplodnaviria</taxon>
        <taxon>Heunggongvirae</taxon>
        <taxon>Uroviricota</taxon>
        <taxon>Caudoviricetes</taxon>
        <taxon>Peduoviridae</taxon>
        <taxon>Maltschvirus</taxon>
        <taxon>Maltschvirus maltsch</taxon>
    </lineage>
</organism>
<evidence type="ECO:0000313" key="1">
    <source>
        <dbReference type="EMBL" id="CAB5079569.1"/>
    </source>
</evidence>
<dbReference type="EMBL" id="LR798191">
    <property type="protein sequence ID" value="CAB5079569.1"/>
    <property type="molecule type" value="Genomic_DNA"/>
</dbReference>
<reference evidence="1" key="1">
    <citation type="submission" date="2020-05" db="EMBL/GenBank/DDBJ databases">
        <authorList>
            <person name="Chiriac C."/>
            <person name="Salcher M."/>
            <person name="Ghai R."/>
            <person name="Kavagutti S V."/>
        </authorList>
    </citation>
    <scope>NUCLEOTIDE SEQUENCE</scope>
</reference>
<gene>
    <name evidence="1" type="ORF">UFOVP143_32</name>
</gene>
<proteinExistence type="predicted"/>